<dbReference type="PIRSF" id="PIRSF031644">
    <property type="entry name" value="UCP031644"/>
    <property type="match status" value="1"/>
</dbReference>
<gene>
    <name evidence="2" type="ORF">BFG57_00755</name>
</gene>
<feature type="domain" description="GyrI-like small molecule binding" evidence="1">
    <location>
        <begin position="23"/>
        <end position="202"/>
    </location>
</feature>
<dbReference type="EMBL" id="MJEH01000011">
    <property type="protein sequence ID" value="OEH93551.1"/>
    <property type="molecule type" value="Genomic_DNA"/>
</dbReference>
<evidence type="ECO:0000313" key="3">
    <source>
        <dbReference type="Proteomes" id="UP000095209"/>
    </source>
</evidence>
<dbReference type="InterPro" id="IPR011256">
    <property type="entry name" value="Reg_factor_effector_dom_sf"/>
</dbReference>
<dbReference type="Proteomes" id="UP000095209">
    <property type="component" value="Unassembled WGS sequence"/>
</dbReference>
<dbReference type="SUPFAM" id="SSF55136">
    <property type="entry name" value="Probable bacterial effector-binding domain"/>
    <property type="match status" value="1"/>
</dbReference>
<dbReference type="Pfam" id="PF06445">
    <property type="entry name" value="GyrI-like"/>
    <property type="match status" value="1"/>
</dbReference>
<comment type="caution">
    <text evidence="2">The sequence shown here is derived from an EMBL/GenBank/DDBJ whole genome shotgun (WGS) entry which is preliminary data.</text>
</comment>
<evidence type="ECO:0000313" key="2">
    <source>
        <dbReference type="EMBL" id="OEH93551.1"/>
    </source>
</evidence>
<keyword evidence="3" id="KW-1185">Reference proteome</keyword>
<name>A0A1E5LHK7_9BACI</name>
<dbReference type="InterPro" id="IPR008319">
    <property type="entry name" value="GyrI-like_CCH_Lin2189-like"/>
</dbReference>
<dbReference type="OrthoDB" id="4772335at2"/>
<evidence type="ECO:0000259" key="1">
    <source>
        <dbReference type="Pfam" id="PF06445"/>
    </source>
</evidence>
<protein>
    <recommendedName>
        <fullName evidence="1">GyrI-like small molecule binding domain-containing protein</fullName>
    </recommendedName>
</protein>
<dbReference type="InterPro" id="IPR029442">
    <property type="entry name" value="GyrI-like"/>
</dbReference>
<dbReference type="STRING" id="1305675.BFG57_00755"/>
<dbReference type="Gene3D" id="3.20.80.10">
    <property type="entry name" value="Regulatory factor, effector binding domain"/>
    <property type="match status" value="1"/>
</dbReference>
<dbReference type="RefSeq" id="WP_069716454.1">
    <property type="nucleotide sequence ID" value="NZ_MJEH01000011.1"/>
</dbReference>
<reference evidence="2 3" key="1">
    <citation type="submission" date="2016-08" db="EMBL/GenBank/DDBJ databases">
        <title>Genome of Bacillus solimangrovi GH2-4.</title>
        <authorList>
            <person name="Lim S."/>
            <person name="Kim B.-C."/>
        </authorList>
    </citation>
    <scope>NUCLEOTIDE SEQUENCE [LARGE SCALE GENOMIC DNA]</scope>
    <source>
        <strain evidence="2 3">GH2-4</strain>
    </source>
</reference>
<dbReference type="AlphaFoldDB" id="A0A1E5LHK7"/>
<sequence length="208" mass="24116">MSKIDYKKVYSMVYKASSKKAAIVDFPTLQFIAIKGEGAPDSDRFIQSIQALYGIAYTISMSYKNDSLQIPNFERFVCPPLEGHWSTLNGAVYDGKDKSVFEWEIRIMMPEFVTQNYFEKARSIVSAKKHNPKFHEVALITRESKKHCVMMHVGSFDTEIETFKIMEAYVKESGYQRKEKDHEEIYLSDFRKVSSDKLKTVLAFEVEK</sequence>
<accession>A0A1E5LHK7</accession>
<proteinExistence type="predicted"/>
<organism evidence="2 3">
    <name type="scientific">Bacillus solimangrovi</name>
    <dbReference type="NCBI Taxonomy" id="1305675"/>
    <lineage>
        <taxon>Bacteria</taxon>
        <taxon>Bacillati</taxon>
        <taxon>Bacillota</taxon>
        <taxon>Bacilli</taxon>
        <taxon>Bacillales</taxon>
        <taxon>Bacillaceae</taxon>
        <taxon>Bacillus</taxon>
    </lineage>
</organism>